<dbReference type="KEGG" id="cinf:CINF_0338"/>
<evidence type="ECO:0000256" key="3">
    <source>
        <dbReference type="ARBA" id="ARBA00013633"/>
    </source>
</evidence>
<keyword evidence="14" id="KW-1185">Reference proteome</keyword>
<evidence type="ECO:0000256" key="5">
    <source>
        <dbReference type="ARBA" id="ARBA00022898"/>
    </source>
</evidence>
<evidence type="ECO:0000256" key="4">
    <source>
        <dbReference type="ARBA" id="ARBA00022793"/>
    </source>
</evidence>
<dbReference type="AlphaFoldDB" id="A0A7H9CFY2"/>
<dbReference type="Gene3D" id="3.20.20.10">
    <property type="entry name" value="Alanine racemase"/>
    <property type="match status" value="1"/>
</dbReference>
<feature type="binding site" evidence="11">
    <location>
        <position position="277"/>
    </location>
    <ligand>
        <name>substrate</name>
    </ligand>
</feature>
<comment type="catalytic activity">
    <reaction evidence="9">
        <text>carboxyspermidine + H(+) = spermidine + CO2</text>
        <dbReference type="Rhea" id="RHEA:34095"/>
        <dbReference type="ChEBI" id="CHEBI:15378"/>
        <dbReference type="ChEBI" id="CHEBI:16526"/>
        <dbReference type="ChEBI" id="CHEBI:57834"/>
        <dbReference type="ChEBI" id="CHEBI:65072"/>
        <dbReference type="EC" id="4.1.1.96"/>
    </reaction>
</comment>
<keyword evidence="6" id="KW-0745">Spermidine biosynthesis</keyword>
<dbReference type="GO" id="GO:0045312">
    <property type="term" value="P:nor-spermidine biosynthetic process"/>
    <property type="evidence" value="ECO:0007669"/>
    <property type="project" value="InterPro"/>
</dbReference>
<feature type="domain" description="Orn/DAP/Arg decarboxylase 2 C-terminal" evidence="12">
    <location>
        <begin position="183"/>
        <end position="341"/>
    </location>
</feature>
<dbReference type="CDD" id="cd06829">
    <property type="entry name" value="PLPDE_III_CANSDC"/>
    <property type="match status" value="1"/>
</dbReference>
<keyword evidence="4" id="KW-0210">Decarboxylase</keyword>
<comment type="cofactor">
    <cofactor evidence="1">
        <name>pyridoxal 5'-phosphate</name>
        <dbReference type="ChEBI" id="CHEBI:597326"/>
    </cofactor>
</comment>
<dbReference type="EMBL" id="CP049075">
    <property type="protein sequence ID" value="QLI04882.1"/>
    <property type="molecule type" value="Genomic_DNA"/>
</dbReference>
<dbReference type="EC" id="4.1.1.96" evidence="2"/>
<dbReference type="PIRSF" id="PIRSF038941">
    <property type="entry name" value="NspC"/>
    <property type="match status" value="1"/>
</dbReference>
<evidence type="ECO:0000256" key="11">
    <source>
        <dbReference type="PIRSR" id="PIRSR038941-1"/>
    </source>
</evidence>
<evidence type="ECO:0000313" key="14">
    <source>
        <dbReference type="Proteomes" id="UP000509414"/>
    </source>
</evidence>
<dbReference type="PANTHER" id="PTHR43727">
    <property type="entry name" value="DIAMINOPIMELATE DECARBOXYLASE"/>
    <property type="match status" value="1"/>
</dbReference>
<dbReference type="SUPFAM" id="SSF51419">
    <property type="entry name" value="PLP-binding barrel"/>
    <property type="match status" value="1"/>
</dbReference>
<dbReference type="PANTHER" id="PTHR43727:SF1">
    <property type="entry name" value="CARBOXYNORSPERMIDINE_CARBOXYSPERMIDINE DECARBOXYLASE"/>
    <property type="match status" value="1"/>
</dbReference>
<sequence>MKFNQIPTPAYICEESKLNNNLKILNEISIKSGAKVLCALKGFAFSPAMLNCANALAGATCSGLNEAKYARSFGFKSVHTYSPAFKDSQIDEIIALSDHIIFNSLNQLRAFGKKAKNAGVSIGLRLNPQSSASPCDAYNPCARYSRLGVSAKMLQNATNDDLDLLDGLHFHALCEQNSKALELVLNAFKANFSALIERKNIKWLNFGGGHHISKQGYDKELLISLINEYSSDFSVYLEPGEAVGWQCGYLLASVLDVVDNEIPTYIIDASAQCHMPDTALMPYRPALRGEILNKNEQKNAHKCRFGGATCLAGDVVGLEAGEPDFYIKEPLKIGDKVIFEDQIHYSVVKNTTFNGVCLPALVWCKDNGEYELKRIFDYEDFARRN</sequence>
<dbReference type="NCBIfam" id="TIGR01047">
    <property type="entry name" value="nspC"/>
    <property type="match status" value="1"/>
</dbReference>
<evidence type="ECO:0000256" key="2">
    <source>
        <dbReference type="ARBA" id="ARBA00012259"/>
    </source>
</evidence>
<comment type="similarity">
    <text evidence="8">Belongs to the Orn/Lys/Arg decarboxylase class-II family. NspC subfamily.</text>
</comment>
<evidence type="ECO:0000256" key="1">
    <source>
        <dbReference type="ARBA" id="ARBA00001933"/>
    </source>
</evidence>
<evidence type="ECO:0000313" key="13">
    <source>
        <dbReference type="EMBL" id="QLI04882.1"/>
    </source>
</evidence>
<keyword evidence="7 13" id="KW-0456">Lyase</keyword>
<evidence type="ECO:0000256" key="9">
    <source>
        <dbReference type="ARBA" id="ARBA00047351"/>
    </source>
</evidence>
<keyword evidence="5" id="KW-0663">Pyridoxal phosphate</keyword>
<proteinExistence type="inferred from homology"/>
<reference evidence="13 14" key="1">
    <citation type="submission" date="2020-02" db="EMBL/GenBank/DDBJ databases">
        <title>Complete genome sequence of the novel Campylobacter species Candidatus Campylobacter infans.</title>
        <authorList>
            <person name="Duim B."/>
            <person name="Zomer A."/>
            <person name="van der Graaf L."/>
            <person name="Wagenaar J."/>
        </authorList>
    </citation>
    <scope>NUCLEOTIDE SEQUENCE [LARGE SCALE GENOMIC DNA]</scope>
    <source>
        <strain evidence="13 14">19S00001</strain>
    </source>
</reference>
<organism evidence="13 14">
    <name type="scientific">Candidatus Campylobacter infans</name>
    <dbReference type="NCBI Taxonomy" id="2561898"/>
    <lineage>
        <taxon>Bacteria</taxon>
        <taxon>Pseudomonadati</taxon>
        <taxon>Campylobacterota</taxon>
        <taxon>Epsilonproteobacteria</taxon>
        <taxon>Campylobacterales</taxon>
        <taxon>Campylobacteraceae</taxon>
        <taxon>Campylobacter</taxon>
    </lineage>
</organism>
<evidence type="ECO:0000259" key="12">
    <source>
        <dbReference type="Pfam" id="PF00278"/>
    </source>
</evidence>
<evidence type="ECO:0000256" key="8">
    <source>
        <dbReference type="ARBA" id="ARBA00025802"/>
    </source>
</evidence>
<dbReference type="RefSeq" id="WP_179975516.1">
    <property type="nucleotide sequence ID" value="NZ_CP049075.1"/>
</dbReference>
<accession>A0A7H9CFY2</accession>
<dbReference type="Proteomes" id="UP000509414">
    <property type="component" value="Chromosome"/>
</dbReference>
<dbReference type="InterPro" id="IPR005730">
    <property type="entry name" value="Nsp_de-COase"/>
</dbReference>
<feature type="binding site" evidence="11">
    <location>
        <position position="241"/>
    </location>
    <ligand>
        <name>substrate</name>
    </ligand>
</feature>
<dbReference type="InterPro" id="IPR022643">
    <property type="entry name" value="De-COase2_C"/>
</dbReference>
<dbReference type="GO" id="GO:0009089">
    <property type="term" value="P:lysine biosynthetic process via diaminopimelate"/>
    <property type="evidence" value="ECO:0007669"/>
    <property type="project" value="TreeGrafter"/>
</dbReference>
<dbReference type="Pfam" id="PF00278">
    <property type="entry name" value="Orn_DAP_Arg_deC"/>
    <property type="match status" value="1"/>
</dbReference>
<dbReference type="Gene3D" id="2.40.37.10">
    <property type="entry name" value="Lyase, Ornithine Decarboxylase, Chain A, domain 1"/>
    <property type="match status" value="1"/>
</dbReference>
<evidence type="ECO:0000256" key="6">
    <source>
        <dbReference type="ARBA" id="ARBA00023066"/>
    </source>
</evidence>
<evidence type="ECO:0000256" key="10">
    <source>
        <dbReference type="ARBA" id="ARBA00047389"/>
    </source>
</evidence>
<dbReference type="GO" id="GO:0008836">
    <property type="term" value="F:diaminopimelate decarboxylase activity"/>
    <property type="evidence" value="ECO:0007669"/>
    <property type="project" value="TreeGrafter"/>
</dbReference>
<dbReference type="SUPFAM" id="SSF50621">
    <property type="entry name" value="Alanine racemase C-terminal domain-like"/>
    <property type="match status" value="1"/>
</dbReference>
<comment type="catalytic activity">
    <reaction evidence="10">
        <text>carboxynorspermidine + H(+) = norspermidine + CO2</text>
        <dbReference type="Rhea" id="RHEA:34099"/>
        <dbReference type="ChEBI" id="CHEBI:15378"/>
        <dbReference type="ChEBI" id="CHEBI:16526"/>
        <dbReference type="ChEBI" id="CHEBI:57920"/>
        <dbReference type="ChEBI" id="CHEBI:65070"/>
        <dbReference type="EC" id="4.1.1.96"/>
    </reaction>
</comment>
<gene>
    <name evidence="13" type="primary">nspC</name>
    <name evidence="13" type="ORF">CINF_0338</name>
</gene>
<protein>
    <recommendedName>
        <fullName evidence="3">Carboxynorspermidine/carboxyspermidine decarboxylase</fullName>
        <ecNumber evidence="2">4.1.1.96</ecNumber>
    </recommendedName>
</protein>
<evidence type="ECO:0000256" key="7">
    <source>
        <dbReference type="ARBA" id="ARBA00023239"/>
    </source>
</evidence>
<dbReference type="GO" id="GO:0008295">
    <property type="term" value="P:spermidine biosynthetic process"/>
    <property type="evidence" value="ECO:0007669"/>
    <property type="project" value="UniProtKB-KW"/>
</dbReference>
<dbReference type="InterPro" id="IPR029066">
    <property type="entry name" value="PLP-binding_barrel"/>
</dbReference>
<name>A0A7H9CFY2_9BACT</name>
<dbReference type="InterPro" id="IPR009006">
    <property type="entry name" value="Ala_racemase/Decarboxylase_C"/>
</dbReference>